<evidence type="ECO:0000313" key="2">
    <source>
        <dbReference type="Proteomes" id="UP001218218"/>
    </source>
</evidence>
<protein>
    <submittedName>
        <fullName evidence="1">Uncharacterized protein</fullName>
    </submittedName>
</protein>
<gene>
    <name evidence="1" type="ORF">DFH08DRAFT_1051309</name>
</gene>
<keyword evidence="2" id="KW-1185">Reference proteome</keyword>
<comment type="caution">
    <text evidence="1">The sequence shown here is derived from an EMBL/GenBank/DDBJ whole genome shotgun (WGS) entry which is preliminary data.</text>
</comment>
<reference evidence="1" key="1">
    <citation type="submission" date="2023-03" db="EMBL/GenBank/DDBJ databases">
        <title>Massive genome expansion in bonnet fungi (Mycena s.s.) driven by repeated elements and novel gene families across ecological guilds.</title>
        <authorList>
            <consortium name="Lawrence Berkeley National Laboratory"/>
            <person name="Harder C.B."/>
            <person name="Miyauchi S."/>
            <person name="Viragh M."/>
            <person name="Kuo A."/>
            <person name="Thoen E."/>
            <person name="Andreopoulos B."/>
            <person name="Lu D."/>
            <person name="Skrede I."/>
            <person name="Drula E."/>
            <person name="Henrissat B."/>
            <person name="Morin E."/>
            <person name="Kohler A."/>
            <person name="Barry K."/>
            <person name="LaButti K."/>
            <person name="Morin E."/>
            <person name="Salamov A."/>
            <person name="Lipzen A."/>
            <person name="Mereny Z."/>
            <person name="Hegedus B."/>
            <person name="Baldrian P."/>
            <person name="Stursova M."/>
            <person name="Weitz H."/>
            <person name="Taylor A."/>
            <person name="Grigoriev I.V."/>
            <person name="Nagy L.G."/>
            <person name="Martin F."/>
            <person name="Kauserud H."/>
        </authorList>
    </citation>
    <scope>NUCLEOTIDE SEQUENCE</scope>
    <source>
        <strain evidence="1">CBHHK002</strain>
    </source>
</reference>
<dbReference type="Proteomes" id="UP001218218">
    <property type="component" value="Unassembled WGS sequence"/>
</dbReference>
<dbReference type="AlphaFoldDB" id="A0AAD6Z4S9"/>
<evidence type="ECO:0000313" key="1">
    <source>
        <dbReference type="EMBL" id="KAJ7307755.1"/>
    </source>
</evidence>
<sequence>MLQASPALTHLKLTGVVLGEESSESYPVVSLPLLQSIYIAQSSAEACYLVLCHLTIPPCARLSVEGWNIYGGDELTGLLVPICQHLRAPSASPIRRLRFDYTTSNPNDGERNFTISTSTADEDRSLFSITTHPLSDTSLPHIITKVLEMLADLQPGITHLDCRSTSTAPQLTTLKAWKTAISLLPALDIVYIPPNVTAIRVLQALSQLAETPAVGDASPCLREIRITGLSDKEGFNAMPLVLNGLRQLLSFLNARGTPLERLEVSKKSTGLEVDEEGWKSLSQLVGTFVRSNDV</sequence>
<name>A0AAD6Z4S9_9AGAR</name>
<proteinExistence type="predicted"/>
<accession>A0AAD6Z4S9</accession>
<dbReference type="EMBL" id="JARIHO010000087">
    <property type="protein sequence ID" value="KAJ7307755.1"/>
    <property type="molecule type" value="Genomic_DNA"/>
</dbReference>
<organism evidence="1 2">
    <name type="scientific">Mycena albidolilacea</name>
    <dbReference type="NCBI Taxonomy" id="1033008"/>
    <lineage>
        <taxon>Eukaryota</taxon>
        <taxon>Fungi</taxon>
        <taxon>Dikarya</taxon>
        <taxon>Basidiomycota</taxon>
        <taxon>Agaricomycotina</taxon>
        <taxon>Agaricomycetes</taxon>
        <taxon>Agaricomycetidae</taxon>
        <taxon>Agaricales</taxon>
        <taxon>Marasmiineae</taxon>
        <taxon>Mycenaceae</taxon>
        <taxon>Mycena</taxon>
    </lineage>
</organism>